<dbReference type="OrthoDB" id="2143914at2759"/>
<dbReference type="SMART" id="SM00717">
    <property type="entry name" value="SANT"/>
    <property type="match status" value="2"/>
</dbReference>
<evidence type="ECO:0000313" key="7">
    <source>
        <dbReference type="EMBL" id="RWR87316.1"/>
    </source>
</evidence>
<dbReference type="FunFam" id="1.10.10.60:FF:000349">
    <property type="entry name" value="Transcription factor MYB39"/>
    <property type="match status" value="1"/>
</dbReference>
<dbReference type="PANTHER" id="PTHR47994">
    <property type="entry name" value="F14D16.11-RELATED"/>
    <property type="match status" value="1"/>
</dbReference>
<dbReference type="PROSITE" id="PS51294">
    <property type="entry name" value="HTH_MYB"/>
    <property type="match status" value="2"/>
</dbReference>
<evidence type="ECO:0000256" key="2">
    <source>
        <dbReference type="ARBA" id="ARBA00022737"/>
    </source>
</evidence>
<keyword evidence="4" id="KW-0539">Nucleus</keyword>
<dbReference type="AlphaFoldDB" id="A0A443P999"/>
<dbReference type="Proteomes" id="UP000283530">
    <property type="component" value="Unassembled WGS sequence"/>
</dbReference>
<feature type="domain" description="HTH myb-type" evidence="6">
    <location>
        <begin position="62"/>
        <end position="116"/>
    </location>
</feature>
<protein>
    <submittedName>
        <fullName evidence="7">SANT/Myb domain-containing protein</fullName>
    </submittedName>
</protein>
<comment type="caution">
    <text evidence="7">The sequence shown here is derived from an EMBL/GenBank/DDBJ whole genome shotgun (WGS) entry which is preliminary data.</text>
</comment>
<feature type="domain" description="Myb-like" evidence="5">
    <location>
        <begin position="9"/>
        <end position="61"/>
    </location>
</feature>
<feature type="domain" description="HTH myb-type" evidence="6">
    <location>
        <begin position="9"/>
        <end position="61"/>
    </location>
</feature>
<dbReference type="SUPFAM" id="SSF46689">
    <property type="entry name" value="Homeodomain-like"/>
    <property type="match status" value="1"/>
</dbReference>
<dbReference type="GO" id="GO:0005634">
    <property type="term" value="C:nucleus"/>
    <property type="evidence" value="ECO:0007669"/>
    <property type="project" value="UniProtKB-SubCell"/>
</dbReference>
<dbReference type="InterPro" id="IPR015495">
    <property type="entry name" value="Myb_TF_plants"/>
</dbReference>
<reference evidence="7 8" key="1">
    <citation type="journal article" date="2019" name="Nat. Plants">
        <title>Stout camphor tree genome fills gaps in understanding of flowering plant genome evolution.</title>
        <authorList>
            <person name="Chaw S.M."/>
            <person name="Liu Y.C."/>
            <person name="Wu Y.W."/>
            <person name="Wang H.Y."/>
            <person name="Lin C.I."/>
            <person name="Wu C.S."/>
            <person name="Ke H.M."/>
            <person name="Chang L.Y."/>
            <person name="Hsu C.Y."/>
            <person name="Yang H.T."/>
            <person name="Sudianto E."/>
            <person name="Hsu M.H."/>
            <person name="Wu K.P."/>
            <person name="Wang L.N."/>
            <person name="Leebens-Mack J.H."/>
            <person name="Tsai I.J."/>
        </authorList>
    </citation>
    <scope>NUCLEOTIDE SEQUENCE [LARGE SCALE GENOMIC DNA]</scope>
    <source>
        <strain evidence="8">cv. Chaw 1501</strain>
        <tissue evidence="7">Young leaves</tissue>
    </source>
</reference>
<proteinExistence type="predicted"/>
<accession>A0A443P999</accession>
<evidence type="ECO:0000259" key="6">
    <source>
        <dbReference type="PROSITE" id="PS51294"/>
    </source>
</evidence>
<dbReference type="Gene3D" id="1.10.10.60">
    <property type="entry name" value="Homeodomain-like"/>
    <property type="match status" value="2"/>
</dbReference>
<keyword evidence="8" id="KW-1185">Reference proteome</keyword>
<evidence type="ECO:0000259" key="5">
    <source>
        <dbReference type="PROSITE" id="PS50090"/>
    </source>
</evidence>
<dbReference type="PROSITE" id="PS50090">
    <property type="entry name" value="MYB_LIKE"/>
    <property type="match status" value="2"/>
</dbReference>
<dbReference type="PANTHER" id="PTHR47994:SF5">
    <property type="entry name" value="F14D16.11-RELATED"/>
    <property type="match status" value="1"/>
</dbReference>
<dbReference type="InterPro" id="IPR001005">
    <property type="entry name" value="SANT/Myb"/>
</dbReference>
<evidence type="ECO:0000256" key="4">
    <source>
        <dbReference type="ARBA" id="ARBA00023242"/>
    </source>
</evidence>
<dbReference type="EMBL" id="QPKB01000006">
    <property type="protein sequence ID" value="RWR87316.1"/>
    <property type="molecule type" value="Genomic_DNA"/>
</dbReference>
<name>A0A443P999_9MAGN</name>
<sequence length="368" mass="41330">MGRSPCCHEASVKKGPWTPEEDQKLMDYIQKQGHGSWRTLPKQAGLNRCGKSCRLRWINYLRPDIKRGVFSKEEEQIIITLHSILGNKWSAIANHLPGRTDNEIKNFWNTHMKKKLLKMGIDPVTHRPRADLNLLERLTHFLGGSNFVNSMNPWDSALRVQEDTENVIRLQLLQSLLQSIANYPPNMEALNLMGLPTFGDFQLNDLRGSNCQFDGLVDGVLGIVHDPISLPSSFSNLGELQVPKDYEALKGPCTSVVEQASTDWFASKMPDLVYDNENNCSTDNCMSTSSYILPSSNPTPTLMVSAASSIDQMMDQINPTGISTHSSTSTTFEDWGELNLDYQARGHQWTDFRPNGIIDYTPLQNTGL</sequence>
<dbReference type="CDD" id="cd00167">
    <property type="entry name" value="SANT"/>
    <property type="match status" value="2"/>
</dbReference>
<gene>
    <name evidence="7" type="ORF">CKAN_01625300</name>
</gene>
<dbReference type="InterPro" id="IPR017930">
    <property type="entry name" value="Myb_dom"/>
</dbReference>
<dbReference type="GO" id="GO:0003677">
    <property type="term" value="F:DNA binding"/>
    <property type="evidence" value="ECO:0007669"/>
    <property type="project" value="UniProtKB-KW"/>
</dbReference>
<evidence type="ECO:0000256" key="1">
    <source>
        <dbReference type="ARBA" id="ARBA00004123"/>
    </source>
</evidence>
<evidence type="ECO:0000256" key="3">
    <source>
        <dbReference type="ARBA" id="ARBA00023125"/>
    </source>
</evidence>
<dbReference type="FunFam" id="1.10.10.60:FF:000001">
    <property type="entry name" value="MYB-related transcription factor"/>
    <property type="match status" value="1"/>
</dbReference>
<comment type="subcellular location">
    <subcellularLocation>
        <location evidence="1">Nucleus</location>
    </subcellularLocation>
</comment>
<evidence type="ECO:0000313" key="8">
    <source>
        <dbReference type="Proteomes" id="UP000283530"/>
    </source>
</evidence>
<keyword evidence="2" id="KW-0677">Repeat</keyword>
<feature type="domain" description="Myb-like" evidence="5">
    <location>
        <begin position="62"/>
        <end position="112"/>
    </location>
</feature>
<organism evidence="7 8">
    <name type="scientific">Cinnamomum micranthum f. kanehirae</name>
    <dbReference type="NCBI Taxonomy" id="337451"/>
    <lineage>
        <taxon>Eukaryota</taxon>
        <taxon>Viridiplantae</taxon>
        <taxon>Streptophyta</taxon>
        <taxon>Embryophyta</taxon>
        <taxon>Tracheophyta</taxon>
        <taxon>Spermatophyta</taxon>
        <taxon>Magnoliopsida</taxon>
        <taxon>Magnoliidae</taxon>
        <taxon>Laurales</taxon>
        <taxon>Lauraceae</taxon>
        <taxon>Cinnamomum</taxon>
    </lineage>
</organism>
<keyword evidence="3" id="KW-0238">DNA-binding</keyword>
<dbReference type="InterPro" id="IPR009057">
    <property type="entry name" value="Homeodomain-like_sf"/>
</dbReference>
<dbReference type="Pfam" id="PF00249">
    <property type="entry name" value="Myb_DNA-binding"/>
    <property type="match status" value="2"/>
</dbReference>